<organism evidence="1 2">
    <name type="scientific">Nocardia carnea</name>
    <dbReference type="NCBI Taxonomy" id="37328"/>
    <lineage>
        <taxon>Bacteria</taxon>
        <taxon>Bacillati</taxon>
        <taxon>Actinomycetota</taxon>
        <taxon>Actinomycetes</taxon>
        <taxon>Mycobacteriales</taxon>
        <taxon>Nocardiaceae</taxon>
        <taxon>Nocardia</taxon>
    </lineage>
</organism>
<dbReference type="RefSeq" id="WP_231508737.1">
    <property type="nucleotide sequence ID" value="NZ_JBIRUQ010000006.1"/>
</dbReference>
<gene>
    <name evidence="1" type="ORF">ACH4WX_24400</name>
</gene>
<accession>A0ABW7TVV5</accession>
<dbReference type="GeneID" id="93507796"/>
<keyword evidence="2" id="KW-1185">Reference proteome</keyword>
<protein>
    <submittedName>
        <fullName evidence="1">Uncharacterized protein</fullName>
    </submittedName>
</protein>
<comment type="caution">
    <text evidence="1">The sequence shown here is derived from an EMBL/GenBank/DDBJ whole genome shotgun (WGS) entry which is preliminary data.</text>
</comment>
<evidence type="ECO:0000313" key="1">
    <source>
        <dbReference type="EMBL" id="MFI1463873.1"/>
    </source>
</evidence>
<name>A0ABW7TVV5_9NOCA</name>
<dbReference type="Proteomes" id="UP001611263">
    <property type="component" value="Unassembled WGS sequence"/>
</dbReference>
<dbReference type="EMBL" id="JBIRUQ010000006">
    <property type="protein sequence ID" value="MFI1463873.1"/>
    <property type="molecule type" value="Genomic_DNA"/>
</dbReference>
<sequence>MPHATLDLGSVTGMALLEIDDLPVETAGVLHRRADAAGLPVREHLRRELIALAARRVPIDAVVDFLRAERPERPGPQIDAGAMALLDVYDLPADAWSVFSARAAASGIPLGEYVRKELITLARPTVDDSILEIREALGGEPDPDGALAAVAASIQYARGE</sequence>
<proteinExistence type="predicted"/>
<reference evidence="1 2" key="1">
    <citation type="submission" date="2024-10" db="EMBL/GenBank/DDBJ databases">
        <title>The Natural Products Discovery Center: Release of the First 8490 Sequenced Strains for Exploring Actinobacteria Biosynthetic Diversity.</title>
        <authorList>
            <person name="Kalkreuter E."/>
            <person name="Kautsar S.A."/>
            <person name="Yang D."/>
            <person name="Bader C.D."/>
            <person name="Teijaro C.N."/>
            <person name="Fluegel L."/>
            <person name="Davis C.M."/>
            <person name="Simpson J.R."/>
            <person name="Lauterbach L."/>
            <person name="Steele A.D."/>
            <person name="Gui C."/>
            <person name="Meng S."/>
            <person name="Li G."/>
            <person name="Viehrig K."/>
            <person name="Ye F."/>
            <person name="Su P."/>
            <person name="Kiefer A.F."/>
            <person name="Nichols A."/>
            <person name="Cepeda A.J."/>
            <person name="Yan W."/>
            <person name="Fan B."/>
            <person name="Jiang Y."/>
            <person name="Adhikari A."/>
            <person name="Zheng C.-J."/>
            <person name="Schuster L."/>
            <person name="Cowan T.M."/>
            <person name="Smanski M.J."/>
            <person name="Chevrette M.G."/>
            <person name="De Carvalho L.P.S."/>
            <person name="Shen B."/>
        </authorList>
    </citation>
    <scope>NUCLEOTIDE SEQUENCE [LARGE SCALE GENOMIC DNA]</scope>
    <source>
        <strain evidence="1 2">NPDC020568</strain>
    </source>
</reference>
<evidence type="ECO:0000313" key="2">
    <source>
        <dbReference type="Proteomes" id="UP001611263"/>
    </source>
</evidence>